<dbReference type="GO" id="GO:0046872">
    <property type="term" value="F:metal ion binding"/>
    <property type="evidence" value="ECO:0007669"/>
    <property type="project" value="UniProtKB-KW"/>
</dbReference>
<organism evidence="10">
    <name type="scientific">mine drainage metagenome</name>
    <dbReference type="NCBI Taxonomy" id="410659"/>
    <lineage>
        <taxon>unclassified sequences</taxon>
        <taxon>metagenomes</taxon>
        <taxon>ecological metagenomes</taxon>
    </lineage>
</organism>
<dbReference type="Gene3D" id="1.20.5.100">
    <property type="entry name" value="Cytochrome c1, transmembrane anchor, C-terminal"/>
    <property type="match status" value="1"/>
</dbReference>
<dbReference type="GO" id="GO:0009055">
    <property type="term" value="F:electron transfer activity"/>
    <property type="evidence" value="ECO:0007669"/>
    <property type="project" value="InterPro"/>
</dbReference>
<comment type="caution">
    <text evidence="10">The sequence shown here is derived from an EMBL/GenBank/DDBJ whole genome shotgun (WGS) entry which is preliminary data.</text>
</comment>
<dbReference type="InterPro" id="IPR002326">
    <property type="entry name" value="Cyt_c1"/>
</dbReference>
<evidence type="ECO:0000256" key="2">
    <source>
        <dbReference type="ARBA" id="ARBA00022617"/>
    </source>
</evidence>
<dbReference type="PANTHER" id="PTHR10266">
    <property type="entry name" value="CYTOCHROME C1"/>
    <property type="match status" value="1"/>
</dbReference>
<keyword evidence="6" id="KW-0408">Iron</keyword>
<dbReference type="AlphaFoldDB" id="A0A1J5TT00"/>
<dbReference type="GO" id="GO:0020037">
    <property type="term" value="F:heme binding"/>
    <property type="evidence" value="ECO:0007669"/>
    <property type="project" value="InterPro"/>
</dbReference>
<dbReference type="PROSITE" id="PS51007">
    <property type="entry name" value="CYTC"/>
    <property type="match status" value="1"/>
</dbReference>
<keyword evidence="7 8" id="KW-0472">Membrane</keyword>
<reference evidence="10" key="1">
    <citation type="submission" date="2016-10" db="EMBL/GenBank/DDBJ databases">
        <title>Sequence of Gallionella enrichment culture.</title>
        <authorList>
            <person name="Poehlein A."/>
            <person name="Muehling M."/>
            <person name="Daniel R."/>
        </authorList>
    </citation>
    <scope>NUCLEOTIDE SEQUENCE</scope>
</reference>
<accession>A0A1J5TT00</accession>
<protein>
    <submittedName>
        <fullName evidence="10">Cytochrome c1</fullName>
    </submittedName>
</protein>
<dbReference type="PANTHER" id="PTHR10266:SF3">
    <property type="entry name" value="CYTOCHROME C1, HEME PROTEIN, MITOCHONDRIAL"/>
    <property type="match status" value="1"/>
</dbReference>
<feature type="transmembrane region" description="Helical" evidence="8">
    <location>
        <begin position="186"/>
        <end position="204"/>
    </location>
</feature>
<evidence type="ECO:0000259" key="9">
    <source>
        <dbReference type="PROSITE" id="PS51007"/>
    </source>
</evidence>
<feature type="domain" description="Cytochrome c" evidence="9">
    <location>
        <begin position="34"/>
        <end position="126"/>
    </location>
</feature>
<dbReference type="GO" id="GO:0016020">
    <property type="term" value="C:membrane"/>
    <property type="evidence" value="ECO:0007669"/>
    <property type="project" value="UniProtKB-SubCell"/>
</dbReference>
<evidence type="ECO:0000256" key="3">
    <source>
        <dbReference type="ARBA" id="ARBA00022692"/>
    </source>
</evidence>
<dbReference type="Pfam" id="PF02167">
    <property type="entry name" value="Cytochrom_C1"/>
    <property type="match status" value="1"/>
</dbReference>
<evidence type="ECO:0000256" key="7">
    <source>
        <dbReference type="ARBA" id="ARBA00023136"/>
    </source>
</evidence>
<keyword evidence="3 8" id="KW-0812">Transmembrane</keyword>
<gene>
    <name evidence="10" type="primary">petC_2</name>
    <name evidence="10" type="ORF">GALL_26810</name>
</gene>
<dbReference type="EMBL" id="MLJW01000006">
    <property type="protein sequence ID" value="OIR16860.1"/>
    <property type="molecule type" value="Genomic_DNA"/>
</dbReference>
<evidence type="ECO:0000313" key="10">
    <source>
        <dbReference type="EMBL" id="OIR16860.1"/>
    </source>
</evidence>
<dbReference type="InterPro" id="IPR036909">
    <property type="entry name" value="Cyt_c-like_dom_sf"/>
</dbReference>
<keyword evidence="5 8" id="KW-1133">Transmembrane helix</keyword>
<proteinExistence type="predicted"/>
<evidence type="ECO:0000256" key="8">
    <source>
        <dbReference type="SAM" id="Phobius"/>
    </source>
</evidence>
<evidence type="ECO:0000256" key="6">
    <source>
        <dbReference type="ARBA" id="ARBA00023004"/>
    </source>
</evidence>
<name>A0A1J5TT00_9ZZZZ</name>
<keyword evidence="4" id="KW-0479">Metal-binding</keyword>
<evidence type="ECO:0000256" key="5">
    <source>
        <dbReference type="ARBA" id="ARBA00022989"/>
    </source>
</evidence>
<dbReference type="InterPro" id="IPR009056">
    <property type="entry name" value="Cyt_c-like_dom"/>
</dbReference>
<evidence type="ECO:0000256" key="4">
    <source>
        <dbReference type="ARBA" id="ARBA00022723"/>
    </source>
</evidence>
<keyword evidence="2" id="KW-0349">Heme</keyword>
<comment type="subcellular location">
    <subcellularLocation>
        <location evidence="1">Membrane</location>
    </subcellularLocation>
</comment>
<dbReference type="SUPFAM" id="SSF46626">
    <property type="entry name" value="Cytochrome c"/>
    <property type="match status" value="1"/>
</dbReference>
<dbReference type="Gene3D" id="1.10.760.10">
    <property type="entry name" value="Cytochrome c-like domain"/>
    <property type="match status" value="1"/>
</dbReference>
<sequence length="213" mass="23390">MKKLMTILASCCIATSVLASEAELETVKVGNDVQTLARGADALMTNCHSCHSLKYIKYSDLVAMGVDKSKVDAWRGDQPMSAALLAQMPEDAAIQSFGKAPPDLSLMAKARDGGVNYVYSYLVGYYVSPEGVTGNHYYPPTKMPDILGISTAAGETQRSEIHNTARDIVSFMSWAADPHAQERIRLGYYVIAYLIVLTTLLYLVKKRVWSKLK</sequence>
<evidence type="ECO:0000256" key="1">
    <source>
        <dbReference type="ARBA" id="ARBA00004370"/>
    </source>
</evidence>